<dbReference type="InterPro" id="IPR000524">
    <property type="entry name" value="Tscrpt_reg_HTH_GntR"/>
</dbReference>
<dbReference type="CDD" id="cd07377">
    <property type="entry name" value="WHTH_GntR"/>
    <property type="match status" value="1"/>
</dbReference>
<evidence type="ECO:0000256" key="2">
    <source>
        <dbReference type="ARBA" id="ARBA00023125"/>
    </source>
</evidence>
<comment type="caution">
    <text evidence="5">The sequence shown here is derived from an EMBL/GenBank/DDBJ whole genome shotgun (WGS) entry which is preliminary data.</text>
</comment>
<dbReference type="Gene3D" id="1.10.10.10">
    <property type="entry name" value="Winged helix-like DNA-binding domain superfamily/Winged helix DNA-binding domain"/>
    <property type="match status" value="1"/>
</dbReference>
<dbReference type="PRINTS" id="PR00035">
    <property type="entry name" value="HTHGNTR"/>
</dbReference>
<proteinExistence type="predicted"/>
<dbReference type="Pfam" id="PF00392">
    <property type="entry name" value="GntR"/>
    <property type="match status" value="1"/>
</dbReference>
<evidence type="ECO:0000313" key="6">
    <source>
        <dbReference type="Proteomes" id="UP001232973"/>
    </source>
</evidence>
<dbReference type="Pfam" id="PF07729">
    <property type="entry name" value="FCD"/>
    <property type="match status" value="1"/>
</dbReference>
<reference evidence="5 6" key="1">
    <citation type="submission" date="2023-07" db="EMBL/GenBank/DDBJ databases">
        <title>Genomic Encyclopedia of Type Strains, Phase IV (KMG-IV): sequencing the most valuable type-strain genomes for metagenomic binning, comparative biology and taxonomic classification.</title>
        <authorList>
            <person name="Goeker M."/>
        </authorList>
    </citation>
    <scope>NUCLEOTIDE SEQUENCE [LARGE SCALE GENOMIC DNA]</scope>
    <source>
        <strain evidence="5 6">DSM 4006</strain>
    </source>
</reference>
<evidence type="ECO:0000313" key="5">
    <source>
        <dbReference type="EMBL" id="MDQ0189541.1"/>
    </source>
</evidence>
<keyword evidence="2 5" id="KW-0238">DNA-binding</keyword>
<organism evidence="5 6">
    <name type="scientific">Alicyclobacillus cycloheptanicus</name>
    <dbReference type="NCBI Taxonomy" id="1457"/>
    <lineage>
        <taxon>Bacteria</taxon>
        <taxon>Bacillati</taxon>
        <taxon>Bacillota</taxon>
        <taxon>Bacilli</taxon>
        <taxon>Bacillales</taxon>
        <taxon>Alicyclobacillaceae</taxon>
        <taxon>Alicyclobacillus</taxon>
    </lineage>
</organism>
<dbReference type="InterPro" id="IPR011711">
    <property type="entry name" value="GntR_C"/>
</dbReference>
<evidence type="ECO:0000256" key="3">
    <source>
        <dbReference type="ARBA" id="ARBA00023163"/>
    </source>
</evidence>
<dbReference type="Proteomes" id="UP001232973">
    <property type="component" value="Unassembled WGS sequence"/>
</dbReference>
<dbReference type="InterPro" id="IPR036390">
    <property type="entry name" value="WH_DNA-bd_sf"/>
</dbReference>
<dbReference type="PROSITE" id="PS50949">
    <property type="entry name" value="HTH_GNTR"/>
    <property type="match status" value="1"/>
</dbReference>
<sequence length="227" mass="26224">MSDDWKVEDEPLSDKVTNMLRKLIVNQTFKPGDRLVQEELASRMGVSRMPIRDAFKRLAYEGLVVIEPRKGAVVAPVSRESFQEVYTLRMQLEPMANRLSAENLNIEDLGGLKSLCDQMEKCVAENDTYLFSQLNGSFHKLLRSKCQWRRLIHFVETLWDGLPPYTPTFIQGQAEQSQAEHRQILEAIQAREFASVETISRRHIERSRDLLLDRLEQLGYFVNHSGS</sequence>
<dbReference type="PANTHER" id="PTHR43537">
    <property type="entry name" value="TRANSCRIPTIONAL REGULATOR, GNTR FAMILY"/>
    <property type="match status" value="1"/>
</dbReference>
<gene>
    <name evidence="5" type="ORF">J2S03_001373</name>
</gene>
<evidence type="ECO:0000259" key="4">
    <source>
        <dbReference type="PROSITE" id="PS50949"/>
    </source>
</evidence>
<keyword evidence="3" id="KW-0804">Transcription</keyword>
<dbReference type="InterPro" id="IPR008920">
    <property type="entry name" value="TF_FadR/GntR_C"/>
</dbReference>
<keyword evidence="6" id="KW-1185">Reference proteome</keyword>
<dbReference type="SMART" id="SM00345">
    <property type="entry name" value="HTH_GNTR"/>
    <property type="match status" value="1"/>
</dbReference>
<accession>A0ABT9XIK4</accession>
<evidence type="ECO:0000256" key="1">
    <source>
        <dbReference type="ARBA" id="ARBA00023015"/>
    </source>
</evidence>
<keyword evidence="1" id="KW-0805">Transcription regulation</keyword>
<dbReference type="SUPFAM" id="SSF48008">
    <property type="entry name" value="GntR ligand-binding domain-like"/>
    <property type="match status" value="1"/>
</dbReference>
<dbReference type="EMBL" id="JAUSTP010000008">
    <property type="protein sequence ID" value="MDQ0189541.1"/>
    <property type="molecule type" value="Genomic_DNA"/>
</dbReference>
<dbReference type="InterPro" id="IPR036388">
    <property type="entry name" value="WH-like_DNA-bd_sf"/>
</dbReference>
<name>A0ABT9XIK4_9BACL</name>
<dbReference type="GO" id="GO:0003677">
    <property type="term" value="F:DNA binding"/>
    <property type="evidence" value="ECO:0007669"/>
    <property type="project" value="UniProtKB-KW"/>
</dbReference>
<dbReference type="SUPFAM" id="SSF46785">
    <property type="entry name" value="Winged helix' DNA-binding domain"/>
    <property type="match status" value="1"/>
</dbReference>
<dbReference type="RefSeq" id="WP_274456342.1">
    <property type="nucleotide sequence ID" value="NZ_CP067097.1"/>
</dbReference>
<dbReference type="Gene3D" id="1.20.120.530">
    <property type="entry name" value="GntR ligand-binding domain-like"/>
    <property type="match status" value="1"/>
</dbReference>
<dbReference type="SMART" id="SM00895">
    <property type="entry name" value="FCD"/>
    <property type="match status" value="1"/>
</dbReference>
<protein>
    <submittedName>
        <fullName evidence="5">DNA-binding GntR family transcriptional regulator</fullName>
    </submittedName>
</protein>
<dbReference type="PANTHER" id="PTHR43537:SF24">
    <property type="entry name" value="GLUCONATE OPERON TRANSCRIPTIONAL REPRESSOR"/>
    <property type="match status" value="1"/>
</dbReference>
<feature type="domain" description="HTH gntR-type" evidence="4">
    <location>
        <begin position="10"/>
        <end position="77"/>
    </location>
</feature>